<gene>
    <name evidence="7" type="ORF">EHS89_03450</name>
</gene>
<accession>A0A3P1T0C8</accession>
<dbReference type="EMBL" id="RQXV01000001">
    <property type="protein sequence ID" value="RRD01843.1"/>
    <property type="molecule type" value="Genomic_DNA"/>
</dbReference>
<dbReference type="PANTHER" id="PTHR22911:SF6">
    <property type="entry name" value="SOLUTE CARRIER FAMILY 35 MEMBER G1"/>
    <property type="match status" value="1"/>
</dbReference>
<evidence type="ECO:0000256" key="4">
    <source>
        <dbReference type="ARBA" id="ARBA00023136"/>
    </source>
</evidence>
<comment type="caution">
    <text evidence="7">The sequence shown here is derived from an EMBL/GenBank/DDBJ whole genome shotgun (WGS) entry which is preliminary data.</text>
</comment>
<feature type="transmembrane region" description="Helical" evidence="5">
    <location>
        <begin position="29"/>
        <end position="48"/>
    </location>
</feature>
<feature type="transmembrane region" description="Helical" evidence="5">
    <location>
        <begin position="86"/>
        <end position="104"/>
    </location>
</feature>
<feature type="transmembrane region" description="Helical" evidence="5">
    <location>
        <begin position="60"/>
        <end position="80"/>
    </location>
</feature>
<feature type="domain" description="EamA" evidence="6">
    <location>
        <begin position="137"/>
        <end position="265"/>
    </location>
</feature>
<keyword evidence="4 5" id="KW-0472">Membrane</keyword>
<name>A0A3P1T0C8_9GAMM</name>
<evidence type="ECO:0000256" key="5">
    <source>
        <dbReference type="SAM" id="Phobius"/>
    </source>
</evidence>
<dbReference type="PANTHER" id="PTHR22911">
    <property type="entry name" value="ACYL-MALONYL CONDENSING ENZYME-RELATED"/>
    <property type="match status" value="1"/>
</dbReference>
<feature type="transmembrane region" description="Helical" evidence="5">
    <location>
        <begin position="113"/>
        <end position="131"/>
    </location>
</feature>
<evidence type="ECO:0000259" key="6">
    <source>
        <dbReference type="Pfam" id="PF00892"/>
    </source>
</evidence>
<evidence type="ECO:0000256" key="1">
    <source>
        <dbReference type="ARBA" id="ARBA00004141"/>
    </source>
</evidence>
<dbReference type="AlphaFoldDB" id="A0A3P1T0C8"/>
<dbReference type="Pfam" id="PF00892">
    <property type="entry name" value="EamA"/>
    <property type="match status" value="2"/>
</dbReference>
<feature type="transmembrane region" description="Helical" evidence="5">
    <location>
        <begin position="165"/>
        <end position="185"/>
    </location>
</feature>
<feature type="domain" description="EamA" evidence="6">
    <location>
        <begin position="4"/>
        <end position="127"/>
    </location>
</feature>
<feature type="transmembrane region" description="Helical" evidence="5">
    <location>
        <begin position="224"/>
        <end position="243"/>
    </location>
</feature>
<feature type="transmembrane region" description="Helical" evidence="5">
    <location>
        <begin position="249"/>
        <end position="266"/>
    </location>
</feature>
<dbReference type="SUPFAM" id="SSF103481">
    <property type="entry name" value="Multidrug resistance efflux transporter EmrE"/>
    <property type="match status" value="2"/>
</dbReference>
<organism evidence="7 8">
    <name type="scientific">Amphritea balenae</name>
    <dbReference type="NCBI Taxonomy" id="452629"/>
    <lineage>
        <taxon>Bacteria</taxon>
        <taxon>Pseudomonadati</taxon>
        <taxon>Pseudomonadota</taxon>
        <taxon>Gammaproteobacteria</taxon>
        <taxon>Oceanospirillales</taxon>
        <taxon>Oceanospirillaceae</taxon>
        <taxon>Amphritea</taxon>
    </lineage>
</organism>
<dbReference type="Proteomes" id="UP000267535">
    <property type="component" value="Unassembled WGS sequence"/>
</dbReference>
<dbReference type="GO" id="GO:0016020">
    <property type="term" value="C:membrane"/>
    <property type="evidence" value="ECO:0007669"/>
    <property type="project" value="UniProtKB-SubCell"/>
</dbReference>
<keyword evidence="2 5" id="KW-0812">Transmembrane</keyword>
<keyword evidence="3 5" id="KW-1133">Transmembrane helix</keyword>
<feature type="transmembrane region" description="Helical" evidence="5">
    <location>
        <begin position="137"/>
        <end position="153"/>
    </location>
</feature>
<reference evidence="7 8" key="1">
    <citation type="submission" date="2018-11" db="EMBL/GenBank/DDBJ databases">
        <title>The draft genome sequence of Amphritea balenae JAMM 1525T.</title>
        <authorList>
            <person name="Fang Z."/>
            <person name="Zhang Y."/>
            <person name="Han X."/>
        </authorList>
    </citation>
    <scope>NUCLEOTIDE SEQUENCE [LARGE SCALE GENOMIC DNA]</scope>
    <source>
        <strain evidence="7 8">JAMM 1525</strain>
    </source>
</reference>
<dbReference type="InterPro" id="IPR000620">
    <property type="entry name" value="EamA_dom"/>
</dbReference>
<proteinExistence type="predicted"/>
<comment type="subcellular location">
    <subcellularLocation>
        <location evidence="1">Membrane</location>
        <topology evidence="1">Multi-pass membrane protein</topology>
    </subcellularLocation>
</comment>
<protein>
    <submittedName>
        <fullName evidence="7">DMT family transporter</fullName>
    </submittedName>
</protein>
<dbReference type="InterPro" id="IPR037185">
    <property type="entry name" value="EmrE-like"/>
</dbReference>
<feature type="transmembrane region" description="Helical" evidence="5">
    <location>
        <begin position="191"/>
        <end position="212"/>
    </location>
</feature>
<evidence type="ECO:0000313" key="8">
    <source>
        <dbReference type="Proteomes" id="UP000267535"/>
    </source>
</evidence>
<sequence>MTGALLSFTGMAIAGRELSAELNTFQILFFRSVISLFIISCILQHSGWAQIRTTKFSDHMIRNISHFGGQFGWFYGLAFIPLSQVFAIEFTLPIWTLCFAALLLNEKITPPRLIAIALGFTGMLVILQPGFNAVEPAAFAVLAGAVCYAFAYIKTKQLAHIDTPLCILFYMTVIQLPIGLIPALIDWKLPSITMLPWVLLVGVTALSAHYCITRAMQQADASIVVPMDFLRLPLITVIGFLLYGESIEWAVLFGALIMLSGNYINVRAEQRKTLK</sequence>
<evidence type="ECO:0000313" key="7">
    <source>
        <dbReference type="EMBL" id="RRD01843.1"/>
    </source>
</evidence>
<evidence type="ECO:0000256" key="2">
    <source>
        <dbReference type="ARBA" id="ARBA00022692"/>
    </source>
</evidence>
<keyword evidence="8" id="KW-1185">Reference proteome</keyword>
<dbReference type="OrthoDB" id="148351at2"/>
<evidence type="ECO:0000256" key="3">
    <source>
        <dbReference type="ARBA" id="ARBA00022989"/>
    </source>
</evidence>
<dbReference type="Gene3D" id="1.10.3730.20">
    <property type="match status" value="1"/>
</dbReference>